<evidence type="ECO:0000313" key="2">
    <source>
        <dbReference type="Proteomes" id="UP000634136"/>
    </source>
</evidence>
<dbReference type="AlphaFoldDB" id="A0A834W268"/>
<protein>
    <submittedName>
        <fullName evidence="1">Uncharacterized protein</fullName>
    </submittedName>
</protein>
<dbReference type="EMBL" id="JAAIUW010000012">
    <property type="protein sequence ID" value="KAF7806435.1"/>
    <property type="molecule type" value="Genomic_DNA"/>
</dbReference>
<gene>
    <name evidence="1" type="ORF">G2W53_038596</name>
</gene>
<keyword evidence="2" id="KW-1185">Reference proteome</keyword>
<evidence type="ECO:0000313" key="1">
    <source>
        <dbReference type="EMBL" id="KAF7806435.1"/>
    </source>
</evidence>
<reference evidence="1" key="1">
    <citation type="submission" date="2020-09" db="EMBL/GenBank/DDBJ databases">
        <title>Genome-Enabled Discovery of Anthraquinone Biosynthesis in Senna tora.</title>
        <authorList>
            <person name="Kang S.-H."/>
            <person name="Pandey R.P."/>
            <person name="Lee C.-M."/>
            <person name="Sim J.-S."/>
            <person name="Jeong J.-T."/>
            <person name="Choi B.-S."/>
            <person name="Jung M."/>
            <person name="Ginzburg D."/>
            <person name="Zhao K."/>
            <person name="Won S.Y."/>
            <person name="Oh T.-J."/>
            <person name="Yu Y."/>
            <person name="Kim N.-H."/>
            <person name="Lee O.R."/>
            <person name="Lee T.-H."/>
            <person name="Bashyal P."/>
            <person name="Kim T.-S."/>
            <person name="Lee W.-H."/>
            <person name="Kawkins C."/>
            <person name="Kim C.-K."/>
            <person name="Kim J.S."/>
            <person name="Ahn B.O."/>
            <person name="Rhee S.Y."/>
            <person name="Sohng J.K."/>
        </authorList>
    </citation>
    <scope>NUCLEOTIDE SEQUENCE</scope>
    <source>
        <tissue evidence="1">Leaf</tissue>
    </source>
</reference>
<dbReference type="Proteomes" id="UP000634136">
    <property type="component" value="Unassembled WGS sequence"/>
</dbReference>
<comment type="caution">
    <text evidence="1">The sequence shown here is derived from an EMBL/GenBank/DDBJ whole genome shotgun (WGS) entry which is preliminary data.</text>
</comment>
<proteinExistence type="predicted"/>
<name>A0A834W268_9FABA</name>
<organism evidence="1 2">
    <name type="scientific">Senna tora</name>
    <dbReference type="NCBI Taxonomy" id="362788"/>
    <lineage>
        <taxon>Eukaryota</taxon>
        <taxon>Viridiplantae</taxon>
        <taxon>Streptophyta</taxon>
        <taxon>Embryophyta</taxon>
        <taxon>Tracheophyta</taxon>
        <taxon>Spermatophyta</taxon>
        <taxon>Magnoliopsida</taxon>
        <taxon>eudicotyledons</taxon>
        <taxon>Gunneridae</taxon>
        <taxon>Pentapetalae</taxon>
        <taxon>rosids</taxon>
        <taxon>fabids</taxon>
        <taxon>Fabales</taxon>
        <taxon>Fabaceae</taxon>
        <taxon>Caesalpinioideae</taxon>
        <taxon>Cassia clade</taxon>
        <taxon>Senna</taxon>
    </lineage>
</organism>
<accession>A0A834W268</accession>
<sequence>MEKVVDQVAACPFICQLALRRMRIAEEGKVETNVEDKNPI</sequence>